<evidence type="ECO:0000313" key="1">
    <source>
        <dbReference type="EMBL" id="MCX2977538.1"/>
    </source>
</evidence>
<evidence type="ECO:0000313" key="2">
    <source>
        <dbReference type="Proteomes" id="UP001143304"/>
    </source>
</evidence>
<dbReference type="Gene3D" id="2.60.120.620">
    <property type="entry name" value="q2cbj1_9rhob like domain"/>
    <property type="match status" value="1"/>
</dbReference>
<dbReference type="EMBL" id="SHNO01000001">
    <property type="protein sequence ID" value="MCX2977538.1"/>
    <property type="molecule type" value="Genomic_DNA"/>
</dbReference>
<evidence type="ECO:0008006" key="3">
    <source>
        <dbReference type="Google" id="ProtNLM"/>
    </source>
</evidence>
<organism evidence="1 2">
    <name type="scientific">Candidatus Marimicrobium litorale</name>
    <dbReference type="NCBI Taxonomy" id="2518991"/>
    <lineage>
        <taxon>Bacteria</taxon>
        <taxon>Pseudomonadati</taxon>
        <taxon>Pseudomonadota</taxon>
        <taxon>Gammaproteobacteria</taxon>
        <taxon>Cellvibrionales</taxon>
        <taxon>Halieaceae</taxon>
        <taxon>Marimicrobium</taxon>
    </lineage>
</organism>
<protein>
    <recommendedName>
        <fullName evidence="3">Phytanoyl-CoA dioxygenase PhyH</fullName>
    </recommendedName>
</protein>
<dbReference type="RefSeq" id="WP_279249254.1">
    <property type="nucleotide sequence ID" value="NZ_SHNO01000001.1"/>
</dbReference>
<reference evidence="1" key="1">
    <citation type="submission" date="2019-02" db="EMBL/GenBank/DDBJ databases">
        <authorList>
            <person name="Li S.-H."/>
        </authorList>
    </citation>
    <scope>NUCLEOTIDE SEQUENCE</scope>
    <source>
        <strain evidence="1">IMCC11814</strain>
    </source>
</reference>
<name>A0ABT3T5H5_9GAMM</name>
<accession>A0ABT3T5H5</accession>
<proteinExistence type="predicted"/>
<dbReference type="Proteomes" id="UP001143304">
    <property type="component" value="Unassembled WGS sequence"/>
</dbReference>
<keyword evidence="2" id="KW-1185">Reference proteome</keyword>
<dbReference type="SUPFAM" id="SSF51197">
    <property type="entry name" value="Clavaminate synthase-like"/>
    <property type="match status" value="1"/>
</dbReference>
<comment type="caution">
    <text evidence="1">The sequence shown here is derived from an EMBL/GenBank/DDBJ whole genome shotgun (WGS) entry which is preliminary data.</text>
</comment>
<sequence length="322" mass="35355">MGTPDAPLAALEARDVLADCATVGSRIESFRLREPAAKPKLLIDRSGATPPASSAEIPEIGASDLTASVLREAIAGHGALIVRNLFSRQSTEIMRLATDKVIDACADIGSAPAPGTYFSPPENLRSIMPNKDRELGNTRNFHRESGSAMCVEAPSVAESLLQLYEHYGLKELVKEYLGESPCLTVKKWVLRRSMLPVAEAGWHQDGAFMGTDINSINMWIPLSGCGGDTGAPGMDVIPLRLYDIVSSDGAQFNWSVSDELTGKLQRDGPLKPVFNEGDAFFFDHFYLHRTQYRADFSRLRYAVETWFFGETAFPKNQIPLAW</sequence>
<gene>
    <name evidence="1" type="ORF">EYC82_09255</name>
</gene>